<proteinExistence type="predicted"/>
<organism evidence="2 3">
    <name type="scientific">Streptomyces tunisiensis</name>
    <dbReference type="NCBI Taxonomy" id="948699"/>
    <lineage>
        <taxon>Bacteria</taxon>
        <taxon>Bacillati</taxon>
        <taxon>Actinomycetota</taxon>
        <taxon>Actinomycetes</taxon>
        <taxon>Kitasatosporales</taxon>
        <taxon>Streptomycetaceae</taxon>
        <taxon>Streptomyces</taxon>
    </lineage>
</organism>
<comment type="caution">
    <text evidence="2">The sequence shown here is derived from an EMBL/GenBank/DDBJ whole genome shotgun (WGS) entry which is preliminary data.</text>
</comment>
<name>A0ABP7Y6H5_9ACTN</name>
<feature type="compositionally biased region" description="Basic and acidic residues" evidence="1">
    <location>
        <begin position="64"/>
        <end position="81"/>
    </location>
</feature>
<evidence type="ECO:0000256" key="1">
    <source>
        <dbReference type="SAM" id="MobiDB-lite"/>
    </source>
</evidence>
<dbReference type="Proteomes" id="UP001501845">
    <property type="component" value="Unassembled WGS sequence"/>
</dbReference>
<evidence type="ECO:0000313" key="2">
    <source>
        <dbReference type="EMBL" id="GAA4131575.1"/>
    </source>
</evidence>
<sequence>MSSPLRTPGPRVRYASVTPARSASQHVEEPGTEPREMPDAGMFAAADQITVARRDLAARVKSAARRDAGRVRRFTGEDHGRGVGPVVHR</sequence>
<accession>A0ABP7Y6H5</accession>
<protein>
    <submittedName>
        <fullName evidence="2">Uncharacterized protein</fullName>
    </submittedName>
</protein>
<evidence type="ECO:0000313" key="3">
    <source>
        <dbReference type="Proteomes" id="UP001501845"/>
    </source>
</evidence>
<dbReference type="EMBL" id="BAABBU010000008">
    <property type="protein sequence ID" value="GAA4131575.1"/>
    <property type="molecule type" value="Genomic_DNA"/>
</dbReference>
<reference evidence="3" key="1">
    <citation type="journal article" date="2019" name="Int. J. Syst. Evol. Microbiol.">
        <title>The Global Catalogue of Microorganisms (GCM) 10K type strain sequencing project: providing services to taxonomists for standard genome sequencing and annotation.</title>
        <authorList>
            <consortium name="The Broad Institute Genomics Platform"/>
            <consortium name="The Broad Institute Genome Sequencing Center for Infectious Disease"/>
            <person name="Wu L."/>
            <person name="Ma J."/>
        </authorList>
    </citation>
    <scope>NUCLEOTIDE SEQUENCE [LARGE SCALE GENOMIC DNA]</scope>
    <source>
        <strain evidence="3">JCM 17589</strain>
    </source>
</reference>
<keyword evidence="3" id="KW-1185">Reference proteome</keyword>
<feature type="region of interest" description="Disordered" evidence="1">
    <location>
        <begin position="1"/>
        <end position="38"/>
    </location>
</feature>
<gene>
    <name evidence="2" type="ORF">GCM10022285_21320</name>
</gene>
<feature type="region of interest" description="Disordered" evidence="1">
    <location>
        <begin position="64"/>
        <end position="89"/>
    </location>
</feature>
<feature type="compositionally biased region" description="Basic and acidic residues" evidence="1">
    <location>
        <begin position="26"/>
        <end position="38"/>
    </location>
</feature>